<sequence length="151" mass="17670">MIKSKPMKDRSGKLVRTRYELNWIESSNHDGIQKIEILNDKEEEVGFLEFFLEEADLEIFEFKVKTQRLGHGTLLMHTLFKLVPRFNDRLLAMGLKKITAIKGTVVPDETIISKEVLTKMYEGYGFKVEEDDKFNISLEEVVKLQKTLFLR</sequence>
<evidence type="ECO:0000313" key="2">
    <source>
        <dbReference type="Proteomes" id="UP001596044"/>
    </source>
</evidence>
<dbReference type="EMBL" id="JBHSMJ010000058">
    <property type="protein sequence ID" value="MFC5452572.1"/>
    <property type="molecule type" value="Genomic_DNA"/>
</dbReference>
<evidence type="ECO:0008006" key="3">
    <source>
        <dbReference type="Google" id="ProtNLM"/>
    </source>
</evidence>
<proteinExistence type="predicted"/>
<accession>A0ABW0KIX1</accession>
<reference evidence="2" key="1">
    <citation type="journal article" date="2019" name="Int. J. Syst. Evol. Microbiol.">
        <title>The Global Catalogue of Microorganisms (GCM) 10K type strain sequencing project: providing services to taxonomists for standard genome sequencing and annotation.</title>
        <authorList>
            <consortium name="The Broad Institute Genomics Platform"/>
            <consortium name="The Broad Institute Genome Sequencing Center for Infectious Disease"/>
            <person name="Wu L."/>
            <person name="Ma J."/>
        </authorList>
    </citation>
    <scope>NUCLEOTIDE SEQUENCE [LARGE SCALE GENOMIC DNA]</scope>
    <source>
        <strain evidence="2">KACC 11904</strain>
    </source>
</reference>
<dbReference type="Proteomes" id="UP001596044">
    <property type="component" value="Unassembled WGS sequence"/>
</dbReference>
<organism evidence="1 2">
    <name type="scientific">Paenibacillus aestuarii</name>
    <dbReference type="NCBI Taxonomy" id="516965"/>
    <lineage>
        <taxon>Bacteria</taxon>
        <taxon>Bacillati</taxon>
        <taxon>Bacillota</taxon>
        <taxon>Bacilli</taxon>
        <taxon>Bacillales</taxon>
        <taxon>Paenibacillaceae</taxon>
        <taxon>Paenibacillus</taxon>
    </lineage>
</organism>
<keyword evidence="2" id="KW-1185">Reference proteome</keyword>
<evidence type="ECO:0000313" key="1">
    <source>
        <dbReference type="EMBL" id="MFC5452572.1"/>
    </source>
</evidence>
<name>A0ABW0KIX1_9BACL</name>
<gene>
    <name evidence="1" type="ORF">ACFPOG_30670</name>
</gene>
<comment type="caution">
    <text evidence="1">The sequence shown here is derived from an EMBL/GenBank/DDBJ whole genome shotgun (WGS) entry which is preliminary data.</text>
</comment>
<protein>
    <recommendedName>
        <fullName evidence="3">N-acetyltransferase domain-containing protein</fullName>
    </recommendedName>
</protein>
<dbReference type="RefSeq" id="WP_377526808.1">
    <property type="nucleotide sequence ID" value="NZ_JBHSMJ010000058.1"/>
</dbReference>